<organism evidence="2">
    <name type="scientific">Pandoravirus neocaledonia</name>
    <dbReference type="NCBI Taxonomy" id="2107708"/>
    <lineage>
        <taxon>Viruses</taxon>
        <taxon>Pandoravirus</taxon>
    </lineage>
</organism>
<feature type="compositionally biased region" description="Basic residues" evidence="1">
    <location>
        <begin position="1"/>
        <end position="12"/>
    </location>
</feature>
<proteinExistence type="predicted"/>
<feature type="region of interest" description="Disordered" evidence="1">
    <location>
        <begin position="55"/>
        <end position="146"/>
    </location>
</feature>
<protein>
    <submittedName>
        <fullName evidence="2">Uncharacterized protein</fullName>
    </submittedName>
</protein>
<accession>A0A2U7UBB9</accession>
<name>A0A2U7UBB9_9VIRU</name>
<feature type="region of interest" description="Disordered" evidence="1">
    <location>
        <begin position="1"/>
        <end position="37"/>
    </location>
</feature>
<dbReference type="EMBL" id="MG011690">
    <property type="protein sequence ID" value="AVK75739.1"/>
    <property type="molecule type" value="Genomic_DNA"/>
</dbReference>
<dbReference type="KEGG" id="vg:36842452"/>
<reference evidence="2" key="1">
    <citation type="journal article" date="2018" name="Nat. Commun.">
        <title>Diversity and evolution of the emerging Pandoraviridae family.</title>
        <authorList>
            <person name="Legendre M."/>
            <person name="Fabre E."/>
            <person name="Poirot O."/>
            <person name="Jeudy S."/>
            <person name="Lartigue A."/>
            <person name="Alempic J.M."/>
            <person name="Beucher L."/>
            <person name="Philippe N."/>
            <person name="Bertaux L."/>
            <person name="Christo-Foroux E."/>
            <person name="Labadie K."/>
            <person name="Coute Y."/>
            <person name="Abergel C."/>
            <person name="Claverie J.M."/>
        </authorList>
    </citation>
    <scope>NUCLEOTIDE SEQUENCE [LARGE SCALE GENOMIC DNA]</scope>
    <source>
        <strain evidence="2">Neocaledonia</strain>
    </source>
</reference>
<feature type="compositionally biased region" description="Basic residues" evidence="1">
    <location>
        <begin position="102"/>
        <end position="112"/>
    </location>
</feature>
<dbReference type="RefSeq" id="YP_009481742.1">
    <property type="nucleotide sequence ID" value="NC_037666.1"/>
</dbReference>
<dbReference type="Proteomes" id="UP000249287">
    <property type="component" value="Segment"/>
</dbReference>
<evidence type="ECO:0000256" key="1">
    <source>
        <dbReference type="SAM" id="MobiDB-lite"/>
    </source>
</evidence>
<dbReference type="GeneID" id="36842452"/>
<gene>
    <name evidence="2" type="ORF">pneo_cds_132</name>
</gene>
<evidence type="ECO:0000313" key="2">
    <source>
        <dbReference type="EMBL" id="AVK75739.1"/>
    </source>
</evidence>
<sequence>MPKGRKERRNRRHSDSDIRAGPWTDSSGSASEDEAARGFIDDVTADLARVDPTNGIVMGLPWEAPLAASSKTKNRQKARKEKEGKGHSQRRKRQKDKDRRRSASPQRAHRREHGSGAGRNEANDRKSKKKARAPADAGDATRGQRSALREWTRHFEAEARDAETVLALVECSEWLRRYRAWLVEWRVASGDCRRALRRARPHEVDITLRGLRGAYAARAAGADALRALLSSTTPAQRRDPNWVRVHHFGGAYVASTDRLDAWIAGIASQAP</sequence>